<dbReference type="InterPro" id="IPR000866">
    <property type="entry name" value="AhpC/TSA"/>
</dbReference>
<sequence length="202" mass="22078">MKKNVIIGGIALLLFVIAAYATNQYSFSGAETSELLQPTIATAADAVSESPAAAESIAPIETVSLEDSIDFTLTDLDGNEVNLKDLRGKSVYLNFWATWCKWCKKELPDINKVNGIYKDQDLVVLAVSVGESQKQVSGFMKEHGYDLTTLVDPDKKVAQEYGVTALPVSIFIDKNGKIAHRKLGTMYEEELKKVIDGLLISS</sequence>
<dbReference type="RefSeq" id="WP_183569786.1">
    <property type="nucleotide sequence ID" value="NZ_CBCSLB010000021.1"/>
</dbReference>
<dbReference type="Gene3D" id="3.40.30.10">
    <property type="entry name" value="Glutaredoxin"/>
    <property type="match status" value="1"/>
</dbReference>
<comment type="caution">
    <text evidence="3">The sequence shown here is derived from an EMBL/GenBank/DDBJ whole genome shotgun (WGS) entry which is preliminary data.</text>
</comment>
<evidence type="ECO:0000313" key="4">
    <source>
        <dbReference type="Proteomes" id="UP000518605"/>
    </source>
</evidence>
<evidence type="ECO:0000256" key="1">
    <source>
        <dbReference type="ARBA" id="ARBA00023157"/>
    </source>
</evidence>
<organism evidence="3 4">
    <name type="scientific">Paenibacillus endophyticus</name>
    <dbReference type="NCBI Taxonomy" id="1294268"/>
    <lineage>
        <taxon>Bacteria</taxon>
        <taxon>Bacillati</taxon>
        <taxon>Bacillota</taxon>
        <taxon>Bacilli</taxon>
        <taxon>Bacillales</taxon>
        <taxon>Paenibacillaceae</taxon>
        <taxon>Paenibacillus</taxon>
    </lineage>
</organism>
<dbReference type="AlphaFoldDB" id="A0A7W5CCU2"/>
<gene>
    <name evidence="3" type="ORF">FHS16_005365</name>
</gene>
<evidence type="ECO:0000259" key="2">
    <source>
        <dbReference type="PROSITE" id="PS51352"/>
    </source>
</evidence>
<name>A0A7W5CCU2_9BACL</name>
<dbReference type="Pfam" id="PF00578">
    <property type="entry name" value="AhpC-TSA"/>
    <property type="match status" value="1"/>
</dbReference>
<accession>A0A7W5CCU2</accession>
<dbReference type="EMBL" id="JACHXW010000023">
    <property type="protein sequence ID" value="MBB3155257.1"/>
    <property type="molecule type" value="Genomic_DNA"/>
</dbReference>
<dbReference type="InterPro" id="IPR013766">
    <property type="entry name" value="Thioredoxin_domain"/>
</dbReference>
<dbReference type="PROSITE" id="PS51352">
    <property type="entry name" value="THIOREDOXIN_2"/>
    <property type="match status" value="1"/>
</dbReference>
<protein>
    <submittedName>
        <fullName evidence="3">Peroxiredoxin</fullName>
    </submittedName>
</protein>
<proteinExistence type="predicted"/>
<dbReference type="InterPro" id="IPR050553">
    <property type="entry name" value="Thioredoxin_ResA/DsbE_sf"/>
</dbReference>
<keyword evidence="1" id="KW-1015">Disulfide bond</keyword>
<dbReference type="GO" id="GO:0016491">
    <property type="term" value="F:oxidoreductase activity"/>
    <property type="evidence" value="ECO:0007669"/>
    <property type="project" value="InterPro"/>
</dbReference>
<dbReference type="InterPro" id="IPR036249">
    <property type="entry name" value="Thioredoxin-like_sf"/>
</dbReference>
<dbReference type="Proteomes" id="UP000518605">
    <property type="component" value="Unassembled WGS sequence"/>
</dbReference>
<dbReference type="PANTHER" id="PTHR42852">
    <property type="entry name" value="THIOL:DISULFIDE INTERCHANGE PROTEIN DSBE"/>
    <property type="match status" value="1"/>
</dbReference>
<dbReference type="CDD" id="cd02966">
    <property type="entry name" value="TlpA_like_family"/>
    <property type="match status" value="1"/>
</dbReference>
<evidence type="ECO:0000313" key="3">
    <source>
        <dbReference type="EMBL" id="MBB3155257.1"/>
    </source>
</evidence>
<dbReference type="SUPFAM" id="SSF52833">
    <property type="entry name" value="Thioredoxin-like"/>
    <property type="match status" value="1"/>
</dbReference>
<dbReference type="PANTHER" id="PTHR42852:SF17">
    <property type="entry name" value="THIOREDOXIN-LIKE PROTEIN HI_1115"/>
    <property type="match status" value="1"/>
</dbReference>
<reference evidence="3 4" key="1">
    <citation type="submission" date="2020-08" db="EMBL/GenBank/DDBJ databases">
        <title>Genomic Encyclopedia of Type Strains, Phase III (KMG-III): the genomes of soil and plant-associated and newly described type strains.</title>
        <authorList>
            <person name="Whitman W."/>
        </authorList>
    </citation>
    <scope>NUCLEOTIDE SEQUENCE [LARGE SCALE GENOMIC DNA]</scope>
    <source>
        <strain evidence="3 4">CECT 8234</strain>
    </source>
</reference>
<keyword evidence="4" id="KW-1185">Reference proteome</keyword>
<feature type="domain" description="Thioredoxin" evidence="2">
    <location>
        <begin position="62"/>
        <end position="200"/>
    </location>
</feature>
<dbReference type="GO" id="GO:0016209">
    <property type="term" value="F:antioxidant activity"/>
    <property type="evidence" value="ECO:0007669"/>
    <property type="project" value="InterPro"/>
</dbReference>